<keyword evidence="6 7" id="KW-0472">Membrane</keyword>
<dbReference type="GO" id="GO:0005886">
    <property type="term" value="C:plasma membrane"/>
    <property type="evidence" value="ECO:0007669"/>
    <property type="project" value="UniProtKB-SubCell"/>
</dbReference>
<dbReference type="OrthoDB" id="9793283at2"/>
<dbReference type="Gene3D" id="1.20.1250.20">
    <property type="entry name" value="MFS general substrate transporter like domains"/>
    <property type="match status" value="1"/>
</dbReference>
<feature type="transmembrane region" description="Helical" evidence="7">
    <location>
        <begin position="261"/>
        <end position="281"/>
    </location>
</feature>
<dbReference type="EMBL" id="LOEE01000006">
    <property type="protein sequence ID" value="KXG78232.1"/>
    <property type="molecule type" value="Genomic_DNA"/>
</dbReference>
<feature type="domain" description="Major facilitator superfamily (MFS) profile" evidence="8">
    <location>
        <begin position="19"/>
        <end position="407"/>
    </location>
</feature>
<evidence type="ECO:0000256" key="7">
    <source>
        <dbReference type="SAM" id="Phobius"/>
    </source>
</evidence>
<keyword evidence="2" id="KW-0813">Transport</keyword>
<feature type="transmembrane region" description="Helical" evidence="7">
    <location>
        <begin position="110"/>
        <end position="132"/>
    </location>
</feature>
<evidence type="ECO:0000259" key="8">
    <source>
        <dbReference type="PROSITE" id="PS50850"/>
    </source>
</evidence>
<dbReference type="SUPFAM" id="SSF103473">
    <property type="entry name" value="MFS general substrate transporter"/>
    <property type="match status" value="1"/>
</dbReference>
<reference evidence="9 10" key="1">
    <citation type="submission" date="2015-12" db="EMBL/GenBank/DDBJ databases">
        <title>Draft genome sequence of the thermoanaerobe Thermotalea metallivorans, an isolate from the runoff channel of the Great Artesian Basin, Australia.</title>
        <authorList>
            <person name="Patel B.K."/>
        </authorList>
    </citation>
    <scope>NUCLEOTIDE SEQUENCE [LARGE SCALE GENOMIC DNA]</scope>
    <source>
        <strain evidence="9 10">B2-1</strain>
    </source>
</reference>
<feature type="transmembrane region" description="Helical" evidence="7">
    <location>
        <begin position="56"/>
        <end position="78"/>
    </location>
</feature>
<evidence type="ECO:0000256" key="1">
    <source>
        <dbReference type="ARBA" id="ARBA00004651"/>
    </source>
</evidence>
<feature type="transmembrane region" description="Helical" evidence="7">
    <location>
        <begin position="290"/>
        <end position="309"/>
    </location>
</feature>
<dbReference type="InterPro" id="IPR036259">
    <property type="entry name" value="MFS_trans_sf"/>
</dbReference>
<gene>
    <name evidence="9" type="primary">mdtH</name>
    <name evidence="9" type="ORF">AN619_02070</name>
</gene>
<dbReference type="AlphaFoldDB" id="A0A140LCF7"/>
<evidence type="ECO:0000313" key="9">
    <source>
        <dbReference type="EMBL" id="KXG78232.1"/>
    </source>
</evidence>
<dbReference type="Proteomes" id="UP000070456">
    <property type="component" value="Unassembled WGS sequence"/>
</dbReference>
<dbReference type="RefSeq" id="WP_068554216.1">
    <property type="nucleotide sequence ID" value="NZ_LOEE01000006.1"/>
</dbReference>
<feature type="transmembrane region" description="Helical" evidence="7">
    <location>
        <begin position="315"/>
        <end position="333"/>
    </location>
</feature>
<keyword evidence="4 7" id="KW-0812">Transmembrane</keyword>
<evidence type="ECO:0000256" key="4">
    <source>
        <dbReference type="ARBA" id="ARBA00022692"/>
    </source>
</evidence>
<keyword evidence="3" id="KW-1003">Cell membrane</keyword>
<dbReference type="PROSITE" id="PS50850">
    <property type="entry name" value="MFS"/>
    <property type="match status" value="1"/>
</dbReference>
<feature type="transmembrane region" description="Helical" evidence="7">
    <location>
        <begin position="173"/>
        <end position="192"/>
    </location>
</feature>
<dbReference type="Pfam" id="PF07690">
    <property type="entry name" value="MFS_1"/>
    <property type="match status" value="1"/>
</dbReference>
<sequence>MKRLGSFLSTFLNKNYDKNLLATLISRVLAALGYTMIMPFLAVMLAKYHDLSTTQVALIVGTYAFSQTGLMIPAAFIVNKIGYKLSMIIGRILGGVLYVLFLYISNVNLLILISIAVGLGSSMFNLACKGFISLETASDEQKKLHAFALYNMSLNLGGALGPLIGALFMDKDYLAFLLYIVAALNILSAIIIDRMVVFKLNRNPENTIKSSLKGFVAVLKNKKFLFYFILTVMIHLSFSQFFSVLPLYFSKNNVSMSVYSIMLTINTIMAVFLQVPLMYIVNKKLKHNSMLGLGLGSLLIGFSIFMVFINTNLVILLIIAIVFTIGELVFTPFEDKAISDVIDNSEYTAAYFGFASFGWSLSKGLGNYIGIKMLSVFNKYSFSMFVSSFSFIVFMVVLLIWLIKPNKITLLSEKNNIVEEHS</sequence>
<evidence type="ECO:0000256" key="6">
    <source>
        <dbReference type="ARBA" id="ARBA00023136"/>
    </source>
</evidence>
<evidence type="ECO:0000256" key="3">
    <source>
        <dbReference type="ARBA" id="ARBA00022475"/>
    </source>
</evidence>
<dbReference type="InterPro" id="IPR020846">
    <property type="entry name" value="MFS_dom"/>
</dbReference>
<dbReference type="PANTHER" id="PTHR23517:SF3">
    <property type="entry name" value="INTEGRAL MEMBRANE TRANSPORT PROTEIN"/>
    <property type="match status" value="1"/>
</dbReference>
<evidence type="ECO:0000256" key="5">
    <source>
        <dbReference type="ARBA" id="ARBA00022989"/>
    </source>
</evidence>
<name>A0A140LCF7_9FIRM</name>
<feature type="transmembrane region" description="Helical" evidence="7">
    <location>
        <begin position="85"/>
        <end position="104"/>
    </location>
</feature>
<comment type="subcellular location">
    <subcellularLocation>
        <location evidence="1">Cell membrane</location>
        <topology evidence="1">Multi-pass membrane protein</topology>
    </subcellularLocation>
</comment>
<keyword evidence="5 7" id="KW-1133">Transmembrane helix</keyword>
<dbReference type="GO" id="GO:0022857">
    <property type="term" value="F:transmembrane transporter activity"/>
    <property type="evidence" value="ECO:0007669"/>
    <property type="project" value="InterPro"/>
</dbReference>
<feature type="transmembrane region" description="Helical" evidence="7">
    <location>
        <begin position="345"/>
        <end position="362"/>
    </location>
</feature>
<feature type="transmembrane region" description="Helical" evidence="7">
    <location>
        <begin position="224"/>
        <end position="249"/>
    </location>
</feature>
<feature type="transmembrane region" description="Helical" evidence="7">
    <location>
        <begin position="382"/>
        <end position="403"/>
    </location>
</feature>
<keyword evidence="10" id="KW-1185">Reference proteome</keyword>
<dbReference type="STRING" id="520762.AN619_02070"/>
<organism evidence="9 10">
    <name type="scientific">Thermotalea metallivorans</name>
    <dbReference type="NCBI Taxonomy" id="520762"/>
    <lineage>
        <taxon>Bacteria</taxon>
        <taxon>Bacillati</taxon>
        <taxon>Bacillota</taxon>
        <taxon>Clostridia</taxon>
        <taxon>Peptostreptococcales</taxon>
        <taxon>Thermotaleaceae</taxon>
        <taxon>Thermotalea</taxon>
    </lineage>
</organism>
<feature type="transmembrane region" description="Helical" evidence="7">
    <location>
        <begin position="144"/>
        <end position="167"/>
    </location>
</feature>
<dbReference type="InterPro" id="IPR050171">
    <property type="entry name" value="MFS_Transporters"/>
</dbReference>
<proteinExistence type="predicted"/>
<comment type="caution">
    <text evidence="9">The sequence shown here is derived from an EMBL/GenBank/DDBJ whole genome shotgun (WGS) entry which is preliminary data.</text>
</comment>
<evidence type="ECO:0000313" key="10">
    <source>
        <dbReference type="Proteomes" id="UP000070456"/>
    </source>
</evidence>
<accession>A0A140LCF7</accession>
<protein>
    <submittedName>
        <fullName evidence="9">Multidrug resistance protein MdtH</fullName>
    </submittedName>
</protein>
<feature type="transmembrane region" description="Helical" evidence="7">
    <location>
        <begin position="20"/>
        <end position="44"/>
    </location>
</feature>
<dbReference type="InterPro" id="IPR011701">
    <property type="entry name" value="MFS"/>
</dbReference>
<evidence type="ECO:0000256" key="2">
    <source>
        <dbReference type="ARBA" id="ARBA00022448"/>
    </source>
</evidence>
<dbReference type="PANTHER" id="PTHR23517">
    <property type="entry name" value="RESISTANCE PROTEIN MDTM, PUTATIVE-RELATED-RELATED"/>
    <property type="match status" value="1"/>
</dbReference>